<evidence type="ECO:0000313" key="2">
    <source>
        <dbReference type="EMBL" id="BCN30736.1"/>
    </source>
</evidence>
<organism evidence="2 3">
    <name type="scientific">Anaeromicropila herbilytica</name>
    <dbReference type="NCBI Taxonomy" id="2785025"/>
    <lineage>
        <taxon>Bacteria</taxon>
        <taxon>Bacillati</taxon>
        <taxon>Bacillota</taxon>
        <taxon>Clostridia</taxon>
        <taxon>Lachnospirales</taxon>
        <taxon>Lachnospiraceae</taxon>
        <taxon>Anaeromicropila</taxon>
    </lineage>
</organism>
<dbReference type="Gene3D" id="3.90.640.20">
    <property type="entry name" value="Heat-shock cognate protein, ATPase"/>
    <property type="match status" value="1"/>
</dbReference>
<dbReference type="InterPro" id="IPR037126">
    <property type="entry name" value="PdaC/RsiV-like_sf"/>
</dbReference>
<accession>A0A7R7ELD1</accession>
<reference evidence="2 3" key="1">
    <citation type="submission" date="2020-11" db="EMBL/GenBank/DDBJ databases">
        <title>Draft genome sequencing of a Lachnospiraceae strain isolated from anoxic soil subjected to BSD treatment.</title>
        <authorList>
            <person name="Uek A."/>
            <person name="Tonouchi A."/>
        </authorList>
    </citation>
    <scope>NUCLEOTIDE SEQUENCE [LARGE SCALE GENOMIC DNA]</scope>
    <source>
        <strain evidence="2 3">TB5</strain>
    </source>
</reference>
<gene>
    <name evidence="2" type="ORF">bsdtb5_20310</name>
</gene>
<dbReference type="KEGG" id="ahb:bsdtb5_20310"/>
<name>A0A7R7ELD1_9FIRM</name>
<feature type="domain" description="DUF3298" evidence="1">
    <location>
        <begin position="19"/>
        <end position="52"/>
    </location>
</feature>
<evidence type="ECO:0000313" key="3">
    <source>
        <dbReference type="Proteomes" id="UP000595897"/>
    </source>
</evidence>
<dbReference type="Pfam" id="PF11738">
    <property type="entry name" value="DUF3298"/>
    <property type="match status" value="1"/>
</dbReference>
<dbReference type="RefSeq" id="WP_271715931.1">
    <property type="nucleotide sequence ID" value="NZ_AP024169.1"/>
</dbReference>
<dbReference type="AlphaFoldDB" id="A0A7R7ELD1"/>
<sequence length="76" mass="8985">MIVNKYGKSFLIKKTDINLEDANFYIKDNQLVICFDPYVVACGAAGFIEFRFDLKKDKIYDLLNKDDTLWRTFIHK</sequence>
<evidence type="ECO:0000259" key="1">
    <source>
        <dbReference type="Pfam" id="PF11738"/>
    </source>
</evidence>
<keyword evidence="3" id="KW-1185">Reference proteome</keyword>
<dbReference type="EMBL" id="AP024169">
    <property type="protein sequence ID" value="BCN30736.1"/>
    <property type="molecule type" value="Genomic_DNA"/>
</dbReference>
<proteinExistence type="predicted"/>
<protein>
    <recommendedName>
        <fullName evidence="1">DUF3298 domain-containing protein</fullName>
    </recommendedName>
</protein>
<dbReference type="InterPro" id="IPR021729">
    <property type="entry name" value="DUF3298"/>
</dbReference>
<dbReference type="Proteomes" id="UP000595897">
    <property type="component" value="Chromosome"/>
</dbReference>